<protein>
    <recommendedName>
        <fullName evidence="4">DUF3782 domain-containing protein</fullName>
    </recommendedName>
</protein>
<dbReference type="AlphaFoldDB" id="B5W6G8"/>
<dbReference type="EMBL" id="ABYK01000043">
    <property type="protein sequence ID" value="EDZ92876.1"/>
    <property type="molecule type" value="Genomic_DNA"/>
</dbReference>
<evidence type="ECO:0000256" key="1">
    <source>
        <dbReference type="SAM" id="MobiDB-lite"/>
    </source>
</evidence>
<evidence type="ECO:0000313" key="2">
    <source>
        <dbReference type="EMBL" id="EDZ92876.1"/>
    </source>
</evidence>
<reference evidence="2 3" key="1">
    <citation type="journal article" date="2011" name="Appl. Environ. Microbiol.">
        <title>Contribution of a Sodium Ion Gradient to Energy Conservation during Fermentation in the Cyanobacterium Arthrospira (Spirulina) maxima CS-328.</title>
        <authorList>
            <person name="Carrieri D."/>
            <person name="Ananyev G."/>
            <person name="Lenz O."/>
            <person name="Bryant D.A."/>
            <person name="Dismukes G.C."/>
        </authorList>
    </citation>
    <scope>NUCLEOTIDE SEQUENCE [LARGE SCALE GENOMIC DNA]</scope>
    <source>
        <strain evidence="2 3">CS-328</strain>
    </source>
</reference>
<dbReference type="RefSeq" id="WP_006670240.1">
    <property type="nucleotide sequence ID" value="NZ_ABYK01000043.1"/>
</dbReference>
<dbReference type="PANTHER" id="PTHR38753">
    <property type="entry name" value="SLR1441 PROTEIN"/>
    <property type="match status" value="1"/>
</dbReference>
<accession>B5W6G8</accession>
<gene>
    <name evidence="2" type="ORF">AmaxDRAFT_4367</name>
</gene>
<dbReference type="Proteomes" id="UP000004061">
    <property type="component" value="Unassembled WGS sequence"/>
</dbReference>
<name>B5W6G8_LIMMA</name>
<sequence>MTTNADDVWRLLAELIEAQKETERVIKEESQETERCFRETDRRFREQSEESDRRFEETKQLLQRQSEESDRRFRETERIIQQQNEKLKQQLRKLEDPVGDFIRWQVRPAAIQLFQQPGTYDYQVSAGASAARFGEAIEIDLLVVNTDQAILVEVKSKLTQTDINEHLERLEKFKRLMPRYSDVKAMGAVAGMVVPEEVASYGYRRGLFVLAQSGDSVVILNDDKFRPRQW</sequence>
<feature type="region of interest" description="Disordered" evidence="1">
    <location>
        <begin position="27"/>
        <end position="74"/>
    </location>
</feature>
<evidence type="ECO:0000313" key="3">
    <source>
        <dbReference type="Proteomes" id="UP000004061"/>
    </source>
</evidence>
<proteinExistence type="predicted"/>
<dbReference type="SUPFAM" id="SSF52980">
    <property type="entry name" value="Restriction endonuclease-like"/>
    <property type="match status" value="1"/>
</dbReference>
<evidence type="ECO:0008006" key="4">
    <source>
        <dbReference type="Google" id="ProtNLM"/>
    </source>
</evidence>
<organism evidence="2 3">
    <name type="scientific">Limnospira maxima CS-328</name>
    <dbReference type="NCBI Taxonomy" id="513049"/>
    <lineage>
        <taxon>Bacteria</taxon>
        <taxon>Bacillati</taxon>
        <taxon>Cyanobacteriota</taxon>
        <taxon>Cyanophyceae</taxon>
        <taxon>Oscillatoriophycideae</taxon>
        <taxon>Oscillatoriales</taxon>
        <taxon>Sirenicapillariaceae</taxon>
        <taxon>Limnospira</taxon>
    </lineage>
</organism>
<keyword evidence="3" id="KW-1185">Reference proteome</keyword>
<dbReference type="PANTHER" id="PTHR38753:SF1">
    <property type="entry name" value="SLR1441 PROTEIN"/>
    <property type="match status" value="1"/>
</dbReference>
<comment type="caution">
    <text evidence="2">The sequence shown here is derived from an EMBL/GenBank/DDBJ whole genome shotgun (WGS) entry which is preliminary data.</text>
</comment>
<dbReference type="InterPro" id="IPR011335">
    <property type="entry name" value="Restrct_endonuc-II-like"/>
</dbReference>